<feature type="transmembrane region" description="Helical" evidence="1">
    <location>
        <begin position="384"/>
        <end position="405"/>
    </location>
</feature>
<accession>A0A482W5D2</accession>
<feature type="transmembrane region" description="Helical" evidence="1">
    <location>
        <begin position="598"/>
        <end position="617"/>
    </location>
</feature>
<sequence>FVVLVQVGGLNQELLGQSFLYGISYLTKKETNSSRCHQELSFLFESIELQRSWALNALDASGGPSPGFFYGNNLWLGSRAQCDDLSNTKPFEISYETVRHPDPTPYDFPPFNLGFFVAHIEHNSTMQHHTQLPLEFIIQLGLCAPKSCSSVDMSHLLTKYLTNRYLTTQNLYNLDLKLTIVRALESDGFWLLYLPKTILLLALVVAVTTLTIIGTCYDIKKHNHEENLITGHRGNVSGKQNMGNVELVSNSSSEVTRTSAFGEIIKCFSFYSNVRNLVKTDLPPDSIAVIHGLKFFGMLWVIMVHAVFYQSDYLNNIPIAYRLSEDIFAQILSNSTYSVDTYLFLSGFLVSYLFFKSKKNEASGKSVNYTRKVSEFFMMFLNRFLRLTPPYVFVILLTDVMYTYYRKAAVLYSSEHNDVTCPNFWWRNLLYINNLFPRAEMCLSWSWYLSVDTQFFVIATFLLILSTISFKTSVILTILLIIGNVLATTYTSYSIRYIPTMDEQLSDLDAIYDLPWNRIGPYLIGVITAYIFLVKFERKLILKEVVFTIFIFFIITRTRIILWIIFPLVNLWVLFTIYTRNLSVEFSAVYMGISRTLWGIGLGWLLIACCTGNAGWIPLSRLTYCAYLLNPILANMIYMGSESSMNASKASFGLSSQGVAMTTFFLAFFMSVLIESPSILLTKMFFNKLTKSKKPANAS</sequence>
<dbReference type="InterPro" id="IPR006621">
    <property type="entry name" value="Nose-resist-to-fluoxetine_N"/>
</dbReference>
<keyword evidence="1" id="KW-1133">Transmembrane helix</keyword>
<feature type="transmembrane region" description="Helical" evidence="1">
    <location>
        <begin position="515"/>
        <end position="533"/>
    </location>
</feature>
<feature type="transmembrane region" description="Helical" evidence="1">
    <location>
        <begin position="624"/>
        <end position="641"/>
    </location>
</feature>
<feature type="domain" description="Nose resistant-to-fluoxetine protein N-terminal" evidence="2">
    <location>
        <begin position="33"/>
        <end position="175"/>
    </location>
</feature>
<evidence type="ECO:0000313" key="3">
    <source>
        <dbReference type="EMBL" id="RZC40276.1"/>
    </source>
</evidence>
<feature type="non-terminal residue" evidence="3">
    <location>
        <position position="699"/>
    </location>
</feature>
<dbReference type="InterPro" id="IPR052728">
    <property type="entry name" value="O2_lipid_transport_reg"/>
</dbReference>
<evidence type="ECO:0000313" key="4">
    <source>
        <dbReference type="Proteomes" id="UP000292052"/>
    </source>
</evidence>
<reference evidence="3 4" key="1">
    <citation type="submission" date="2017-03" db="EMBL/GenBank/DDBJ databases">
        <title>Genome of the blue death feigning beetle - Asbolus verrucosus.</title>
        <authorList>
            <person name="Rider S.D."/>
        </authorList>
    </citation>
    <scope>NUCLEOTIDE SEQUENCE [LARGE SCALE GENOMIC DNA]</scope>
    <source>
        <strain evidence="3">Butters</strain>
        <tissue evidence="3">Head and leg muscle</tissue>
    </source>
</reference>
<comment type="caution">
    <text evidence="3">The sequence shown here is derived from an EMBL/GenBank/DDBJ whole genome shotgun (WGS) entry which is preliminary data.</text>
</comment>
<dbReference type="SMART" id="SM00703">
    <property type="entry name" value="NRF"/>
    <property type="match status" value="1"/>
</dbReference>
<dbReference type="Proteomes" id="UP000292052">
    <property type="component" value="Unassembled WGS sequence"/>
</dbReference>
<name>A0A482W5D2_ASBVE</name>
<feature type="non-terminal residue" evidence="3">
    <location>
        <position position="1"/>
    </location>
</feature>
<dbReference type="Pfam" id="PF01757">
    <property type="entry name" value="Acyl_transf_3"/>
    <property type="match status" value="1"/>
</dbReference>
<dbReference type="Pfam" id="PF20146">
    <property type="entry name" value="NRF"/>
    <property type="match status" value="1"/>
</dbReference>
<keyword evidence="1" id="KW-0472">Membrane</keyword>
<keyword evidence="1" id="KW-0812">Transmembrane</keyword>
<dbReference type="InterPro" id="IPR002656">
    <property type="entry name" value="Acyl_transf_3_dom"/>
</dbReference>
<dbReference type="EMBL" id="QDEB01027355">
    <property type="protein sequence ID" value="RZC40276.1"/>
    <property type="molecule type" value="Genomic_DNA"/>
</dbReference>
<feature type="transmembrane region" description="Helical" evidence="1">
    <location>
        <begin position="661"/>
        <end position="686"/>
    </location>
</feature>
<feature type="transmembrane region" description="Helical" evidence="1">
    <location>
        <begin position="445"/>
        <end position="465"/>
    </location>
</feature>
<dbReference type="PANTHER" id="PTHR11161">
    <property type="entry name" value="O-ACYLTRANSFERASE"/>
    <property type="match status" value="1"/>
</dbReference>
<evidence type="ECO:0000259" key="2">
    <source>
        <dbReference type="SMART" id="SM00703"/>
    </source>
</evidence>
<keyword evidence="4" id="KW-1185">Reference proteome</keyword>
<dbReference type="PANTHER" id="PTHR11161:SF72">
    <property type="entry name" value="FI21449P1"/>
    <property type="match status" value="1"/>
</dbReference>
<dbReference type="OrthoDB" id="207378at2759"/>
<organism evidence="3 4">
    <name type="scientific">Asbolus verrucosus</name>
    <name type="common">Desert ironclad beetle</name>
    <dbReference type="NCBI Taxonomy" id="1661398"/>
    <lineage>
        <taxon>Eukaryota</taxon>
        <taxon>Metazoa</taxon>
        <taxon>Ecdysozoa</taxon>
        <taxon>Arthropoda</taxon>
        <taxon>Hexapoda</taxon>
        <taxon>Insecta</taxon>
        <taxon>Pterygota</taxon>
        <taxon>Neoptera</taxon>
        <taxon>Endopterygota</taxon>
        <taxon>Coleoptera</taxon>
        <taxon>Polyphaga</taxon>
        <taxon>Cucujiformia</taxon>
        <taxon>Tenebrionidae</taxon>
        <taxon>Pimeliinae</taxon>
        <taxon>Asbolus</taxon>
    </lineage>
</organism>
<feature type="transmembrane region" description="Helical" evidence="1">
    <location>
        <begin position="287"/>
        <end position="308"/>
    </location>
</feature>
<dbReference type="AlphaFoldDB" id="A0A482W5D2"/>
<proteinExistence type="predicted"/>
<feature type="transmembrane region" description="Helical" evidence="1">
    <location>
        <begin position="337"/>
        <end position="355"/>
    </location>
</feature>
<dbReference type="GO" id="GO:0016747">
    <property type="term" value="F:acyltransferase activity, transferring groups other than amino-acyl groups"/>
    <property type="evidence" value="ECO:0007669"/>
    <property type="project" value="InterPro"/>
</dbReference>
<protein>
    <submittedName>
        <fullName evidence="3">Nose resistant to fluoxetine protein 6-like</fullName>
    </submittedName>
</protein>
<gene>
    <name evidence="3" type="ORF">BDFB_001802</name>
</gene>
<feature type="transmembrane region" description="Helical" evidence="1">
    <location>
        <begin position="474"/>
        <end position="495"/>
    </location>
</feature>
<evidence type="ECO:0000256" key="1">
    <source>
        <dbReference type="SAM" id="Phobius"/>
    </source>
</evidence>
<feature type="transmembrane region" description="Helical" evidence="1">
    <location>
        <begin position="545"/>
        <end position="578"/>
    </location>
</feature>
<feature type="transmembrane region" description="Helical" evidence="1">
    <location>
        <begin position="190"/>
        <end position="213"/>
    </location>
</feature>